<organism evidence="3 4">
    <name type="scientific">Podarcis muralis</name>
    <name type="common">Wall lizard</name>
    <name type="synonym">Lacerta muralis</name>
    <dbReference type="NCBI Taxonomy" id="64176"/>
    <lineage>
        <taxon>Eukaryota</taxon>
        <taxon>Metazoa</taxon>
        <taxon>Chordata</taxon>
        <taxon>Craniata</taxon>
        <taxon>Vertebrata</taxon>
        <taxon>Euteleostomi</taxon>
        <taxon>Lepidosauria</taxon>
        <taxon>Squamata</taxon>
        <taxon>Bifurcata</taxon>
        <taxon>Unidentata</taxon>
        <taxon>Episquamata</taxon>
        <taxon>Laterata</taxon>
        <taxon>Lacertibaenia</taxon>
        <taxon>Lacertidae</taxon>
        <taxon>Podarcis</taxon>
    </lineage>
</organism>
<dbReference type="GO" id="GO:0006869">
    <property type="term" value="P:lipid transport"/>
    <property type="evidence" value="ECO:0007669"/>
    <property type="project" value="InterPro"/>
</dbReference>
<dbReference type="InterPro" id="IPR008405">
    <property type="entry name" value="ApoL"/>
</dbReference>
<evidence type="ECO:0000313" key="4">
    <source>
        <dbReference type="Proteomes" id="UP000472272"/>
    </source>
</evidence>
<dbReference type="GO" id="GO:0008289">
    <property type="term" value="F:lipid binding"/>
    <property type="evidence" value="ECO:0007669"/>
    <property type="project" value="InterPro"/>
</dbReference>
<evidence type="ECO:0000256" key="1">
    <source>
        <dbReference type="ARBA" id="ARBA00010090"/>
    </source>
</evidence>
<dbReference type="GeneID" id="114605437"/>
<protein>
    <submittedName>
        <fullName evidence="3">Apolipoprotein L3-like</fullName>
    </submittedName>
</protein>
<evidence type="ECO:0000313" key="3">
    <source>
        <dbReference type="Ensembl" id="ENSPMRP00000015039.1"/>
    </source>
</evidence>
<dbReference type="Pfam" id="PF05461">
    <property type="entry name" value="ApoL"/>
    <property type="match status" value="1"/>
</dbReference>
<dbReference type="RefSeq" id="XP_028602579.1">
    <property type="nucleotide sequence ID" value="XM_028746746.1"/>
</dbReference>
<dbReference type="PANTHER" id="PTHR14096">
    <property type="entry name" value="APOLIPOPROTEIN L"/>
    <property type="match status" value="1"/>
</dbReference>
<dbReference type="GO" id="GO:0042157">
    <property type="term" value="P:lipoprotein metabolic process"/>
    <property type="evidence" value="ECO:0007669"/>
    <property type="project" value="InterPro"/>
</dbReference>
<dbReference type="Ensembl" id="ENSPMRT00000016069.1">
    <property type="protein sequence ID" value="ENSPMRP00000015039.1"/>
    <property type="gene ID" value="ENSPMRG00000010037.1"/>
</dbReference>
<accession>A0A670IU67</accession>
<dbReference type="OMA" id="NDHEAWE"/>
<gene>
    <name evidence="3" type="primary">LOC114605437</name>
</gene>
<dbReference type="PANTHER" id="PTHR14096:SF27">
    <property type="entry name" value="APOLIPOPROTEIN L2"/>
    <property type="match status" value="1"/>
</dbReference>
<proteinExistence type="inferred from homology"/>
<dbReference type="GeneTree" id="ENSGT01030000234599"/>
<dbReference type="OrthoDB" id="6363454at2759"/>
<name>A0A670IU67_PODMU</name>
<comment type="similarity">
    <text evidence="1">Belongs to the apolipoprotein L family.</text>
</comment>
<sequence length="349" mass="38359">MTSEGCRIYEEDAECDNHTMGSTELWPDRLDYEELQNLLDEDEDCKENVAELERMEEDVPWEERDSEYFARFLNEFPTQRQEIEKCIRCLWEMADDIDQTHKKCTIASIAANSTSASSGLLTILGLTLAPITAGGSLILTATGIGLGAVATATGLSATLYESVNNSQERKKAQELVSECEKSLRKAMHPDFYFGSPPNSGAVGENMKQLVSNVAGQVPDLYKAVKGIRMNVKALKQVRANPGLKDLAKRVTAAGSRSRATIRGAKHARRVFAGTTLAMSKGARLLSAASTGVFLLFDAYGIVQDAKHLTEGAKAETAAEIRKKASKLEEELRHIDRLYEEMKGLVCESE</sequence>
<dbReference type="AlphaFoldDB" id="A0A670IU67"/>
<dbReference type="RefSeq" id="XP_028602578.1">
    <property type="nucleotide sequence ID" value="XM_028746745.1"/>
</dbReference>
<evidence type="ECO:0000256" key="2">
    <source>
        <dbReference type="SAM" id="Coils"/>
    </source>
</evidence>
<dbReference type="GO" id="GO:0016020">
    <property type="term" value="C:membrane"/>
    <property type="evidence" value="ECO:0007669"/>
    <property type="project" value="TreeGrafter"/>
</dbReference>
<reference evidence="3" key="2">
    <citation type="submission" date="2025-08" db="UniProtKB">
        <authorList>
            <consortium name="Ensembl"/>
        </authorList>
    </citation>
    <scope>IDENTIFICATION</scope>
</reference>
<feature type="coiled-coil region" evidence="2">
    <location>
        <begin position="317"/>
        <end position="344"/>
    </location>
</feature>
<dbReference type="GO" id="GO:0005576">
    <property type="term" value="C:extracellular region"/>
    <property type="evidence" value="ECO:0007669"/>
    <property type="project" value="InterPro"/>
</dbReference>
<keyword evidence="4" id="KW-1185">Reference proteome</keyword>
<reference evidence="3" key="3">
    <citation type="submission" date="2025-09" db="UniProtKB">
        <authorList>
            <consortium name="Ensembl"/>
        </authorList>
    </citation>
    <scope>IDENTIFICATION</scope>
</reference>
<dbReference type="KEGG" id="pmua:114605437"/>
<dbReference type="RefSeq" id="XP_028602580.1">
    <property type="nucleotide sequence ID" value="XM_028746747.1"/>
</dbReference>
<dbReference type="Proteomes" id="UP000472272">
    <property type="component" value="Chromosome 10"/>
</dbReference>
<reference evidence="3 4" key="1">
    <citation type="journal article" date="2019" name="Proc. Natl. Acad. Sci. U.S.A.">
        <title>Regulatory changes in pterin and carotenoid genes underlie balanced color polymorphisms in the wall lizard.</title>
        <authorList>
            <person name="Andrade P."/>
            <person name="Pinho C."/>
            <person name="Perez I de Lanuza G."/>
            <person name="Afonso S."/>
            <person name="Brejcha J."/>
            <person name="Rubin C.J."/>
            <person name="Wallerman O."/>
            <person name="Pereira P."/>
            <person name="Sabatino S.J."/>
            <person name="Bellati A."/>
            <person name="Pellitteri-Rosa D."/>
            <person name="Bosakova Z."/>
            <person name="Bunikis I."/>
            <person name="Carretero M.A."/>
            <person name="Feiner N."/>
            <person name="Marsik P."/>
            <person name="Pauperio F."/>
            <person name="Salvi D."/>
            <person name="Soler L."/>
            <person name="While G.M."/>
            <person name="Uller T."/>
            <person name="Font E."/>
            <person name="Andersson L."/>
            <person name="Carneiro M."/>
        </authorList>
    </citation>
    <scope>NUCLEOTIDE SEQUENCE</scope>
</reference>
<keyword evidence="2" id="KW-0175">Coiled coil</keyword>